<dbReference type="InterPro" id="IPR005656">
    <property type="entry name" value="MmgE_PrpD"/>
</dbReference>
<dbReference type="OrthoDB" id="9797528at2"/>
<keyword evidence="5" id="KW-1185">Reference proteome</keyword>
<dbReference type="InterPro" id="IPR045337">
    <property type="entry name" value="MmgE_PrpD_C"/>
</dbReference>
<organism evidence="4 5">
    <name type="scientific">Baekduia soli</name>
    <dbReference type="NCBI Taxonomy" id="496014"/>
    <lineage>
        <taxon>Bacteria</taxon>
        <taxon>Bacillati</taxon>
        <taxon>Actinomycetota</taxon>
        <taxon>Thermoleophilia</taxon>
        <taxon>Solirubrobacterales</taxon>
        <taxon>Baekduiaceae</taxon>
        <taxon>Baekduia</taxon>
    </lineage>
</organism>
<dbReference type="PANTHER" id="PTHR16943">
    <property type="entry name" value="2-METHYLCITRATE DEHYDRATASE-RELATED"/>
    <property type="match status" value="1"/>
</dbReference>
<feature type="domain" description="MmgE/PrpD N-terminal" evidence="2">
    <location>
        <begin position="13"/>
        <end position="248"/>
    </location>
</feature>
<dbReference type="InterPro" id="IPR045336">
    <property type="entry name" value="MmgE_PrpD_N"/>
</dbReference>
<dbReference type="Pfam" id="PF19305">
    <property type="entry name" value="MmgE_PrpD_C"/>
    <property type="match status" value="1"/>
</dbReference>
<gene>
    <name evidence="4" type="ORF">FSW04_11360</name>
</gene>
<dbReference type="InterPro" id="IPR042183">
    <property type="entry name" value="MmgE/PrpD_sf_1"/>
</dbReference>
<dbReference type="Pfam" id="PF03972">
    <property type="entry name" value="MmgE_PrpD_N"/>
    <property type="match status" value="1"/>
</dbReference>
<accession>A0A5B8U4Q8</accession>
<dbReference type="PANTHER" id="PTHR16943:SF8">
    <property type="entry name" value="2-METHYLCITRATE DEHYDRATASE"/>
    <property type="match status" value="1"/>
</dbReference>
<comment type="similarity">
    <text evidence="1">Belongs to the PrpD family.</text>
</comment>
<proteinExistence type="inferred from homology"/>
<evidence type="ECO:0000256" key="1">
    <source>
        <dbReference type="ARBA" id="ARBA00006174"/>
    </source>
</evidence>
<dbReference type="EMBL" id="CP042430">
    <property type="protein sequence ID" value="QEC48106.1"/>
    <property type="molecule type" value="Genomic_DNA"/>
</dbReference>
<dbReference type="AlphaFoldDB" id="A0A5B8U4Q8"/>
<name>A0A5B8U4Q8_9ACTN</name>
<evidence type="ECO:0000313" key="4">
    <source>
        <dbReference type="EMBL" id="QEC48106.1"/>
    </source>
</evidence>
<evidence type="ECO:0000259" key="2">
    <source>
        <dbReference type="Pfam" id="PF03972"/>
    </source>
</evidence>
<evidence type="ECO:0000259" key="3">
    <source>
        <dbReference type="Pfam" id="PF19305"/>
    </source>
</evidence>
<dbReference type="KEGG" id="bsol:FSW04_11360"/>
<reference evidence="4 5" key="1">
    <citation type="journal article" date="2018" name="J. Microbiol.">
        <title>Baekduia soli gen. nov., sp. nov., a novel bacterium isolated from the soil of Baekdu Mountain and proposal of a novel family name, Baekduiaceae fam. nov.</title>
        <authorList>
            <person name="An D.S."/>
            <person name="Siddiqi M.Z."/>
            <person name="Kim K.H."/>
            <person name="Yu H.S."/>
            <person name="Im W.T."/>
        </authorList>
    </citation>
    <scope>NUCLEOTIDE SEQUENCE [LARGE SCALE GENOMIC DNA]</scope>
    <source>
        <strain evidence="4 5">BR7-21</strain>
    </source>
</reference>
<evidence type="ECO:0000313" key="5">
    <source>
        <dbReference type="Proteomes" id="UP000321805"/>
    </source>
</evidence>
<dbReference type="InterPro" id="IPR036148">
    <property type="entry name" value="MmgE/PrpD_sf"/>
</dbReference>
<dbReference type="RefSeq" id="WP_146919286.1">
    <property type="nucleotide sequence ID" value="NZ_CP042430.1"/>
</dbReference>
<feature type="domain" description="MmgE/PrpD C-terminal" evidence="3">
    <location>
        <begin position="274"/>
        <end position="372"/>
    </location>
</feature>
<dbReference type="Proteomes" id="UP000321805">
    <property type="component" value="Chromosome"/>
</dbReference>
<dbReference type="GO" id="GO:0016829">
    <property type="term" value="F:lyase activity"/>
    <property type="evidence" value="ECO:0007669"/>
    <property type="project" value="InterPro"/>
</dbReference>
<protein>
    <submittedName>
        <fullName evidence="4">MmgE/PrpD family protein</fullName>
    </submittedName>
</protein>
<dbReference type="SUPFAM" id="SSF103378">
    <property type="entry name" value="2-methylcitrate dehydratase PrpD"/>
    <property type="match status" value="1"/>
</dbReference>
<sequence length="452" mass="47291">MSTVHQSTTSVGRQLGRFVAELADADVPAEVAEKLRTSLLHNLSCALGASTQGAALWELARGRGPAEATMLCDGDRVLAEDAAFANGALMHTRAQDDTFFAGKTHIGSAVFPAALAIAEREGSDGAAFLRAITAGCEVGCAVSERLAAVSTARGFRATPVFSPLGAAAASASLLGLDAEGISNAIAIAANFAGGLNQTWIDGTSEYRLHLGMAARHGVHAARLAQAGFTGAPHWYEGAAGFANAFAGPDADLDIAGDWELGTRWRSLDVTYKPYPVCAITQSPVQVAIDLANRHDIDPAQIVAVRVHLNPADRSYPGTVNEGPFVDVGATLMSAQYCVAMALKHRSATLEGLREFDDEVIARLVSVTEVLPDEGLPSLAGRVEVDLDAGTVGGELVPDVYTYGWDWNGVVANIKRMEPEIALDRAQLDALEQAVHGLADLDSVSPIVRGTVA</sequence>
<dbReference type="Gene3D" id="1.10.4100.10">
    <property type="entry name" value="2-methylcitrate dehydratase PrpD"/>
    <property type="match status" value="1"/>
</dbReference>